<protein>
    <submittedName>
        <fullName evidence="2">Retrovirus-related Pol polyprotein from transposon RE2</fullName>
    </submittedName>
</protein>
<dbReference type="Pfam" id="PF14223">
    <property type="entry name" value="Retrotran_gag_2"/>
    <property type="match status" value="1"/>
</dbReference>
<accession>A0A438IHX7</accession>
<dbReference type="EMBL" id="QGNW01000108">
    <property type="protein sequence ID" value="RVW96309.1"/>
    <property type="molecule type" value="Genomic_DNA"/>
</dbReference>
<dbReference type="PANTHER" id="PTHR11439">
    <property type="entry name" value="GAG-POL-RELATED RETROTRANSPOSON"/>
    <property type="match status" value="1"/>
</dbReference>
<evidence type="ECO:0000259" key="1">
    <source>
        <dbReference type="Pfam" id="PF07727"/>
    </source>
</evidence>
<organism evidence="2 3">
    <name type="scientific">Vitis vinifera</name>
    <name type="common">Grape</name>
    <dbReference type="NCBI Taxonomy" id="29760"/>
    <lineage>
        <taxon>Eukaryota</taxon>
        <taxon>Viridiplantae</taxon>
        <taxon>Streptophyta</taxon>
        <taxon>Embryophyta</taxon>
        <taxon>Tracheophyta</taxon>
        <taxon>Spermatophyta</taxon>
        <taxon>Magnoliopsida</taxon>
        <taxon>eudicotyledons</taxon>
        <taxon>Gunneridae</taxon>
        <taxon>Pentapetalae</taxon>
        <taxon>rosids</taxon>
        <taxon>Vitales</taxon>
        <taxon>Vitaceae</taxon>
        <taxon>Viteae</taxon>
        <taxon>Vitis</taxon>
    </lineage>
</organism>
<evidence type="ECO:0000313" key="2">
    <source>
        <dbReference type="EMBL" id="RVW96309.1"/>
    </source>
</evidence>
<dbReference type="Pfam" id="PF07727">
    <property type="entry name" value="RVT_2"/>
    <property type="match status" value="1"/>
</dbReference>
<sequence>MLSMEALIQTIAQDSSMEAQEQSRFLPVSFTHSFFVKLDNNNFLIWKQQVVFAIKGYGLQRFVFFESAIPPRFLLKEDAQAKNVNKAFVEWEQQNQLLLSWMLSSIFEKVLPGAKIRQFKDQLKTTKKGSLNVVEYLSKIKSCVDSLASVGQILTDKDHIDAILVNLTDEYDAFITSILTRSESYTVEEVESLIMAQEARIEKNAKSLDSAPSANFASSSTNNGFRGCGRSNFSTNFGPGRGRGIGQGNGGRFNAGNFVERCYYRFDPSFVSPTSSSQNSGGPRAYFSQASPHSSTLFTKPEVFKDNSWYPDFGLSISRIGHSSSLFSLTPKVFSLNHMFLVPSIAKNLLSVSRFAKNNNVFFEFHYDVCFVKDQDSQAVLLTEKVKDGLYSFDSSNLCLAHLEVAFNICQSSPVVKSCNVQTCTVSNPCDSIKPNVFDLWHARLVPSQTHSHPILIVPIDKPINEDIVSSSNTNLNRMIGQPRVQGNTHVMTTRSKNGIAKPKVYIATVKEPETVELALQKDEWKQAMIFEFEALQRNNTWSLVPLPEGRIPIGCRWVYTVKENPNDSVEKYKTRLVAKGFHQQARFDFNETFSPVVKPTTIKIVLTIPLSRGWNVRQLDINNVFLNGILQKEVFMSQPQGFVDEKHPEYVCRLYKALHRLKQAPRTWFERLHKILLQFGFVSSKANQSLFFRITSTQTTYILVYVDDILVIGSNAEVVTTLIKQLDAEFSLKDLGEITYFLGIQITHIVNGFHLSQQKYIRDLLVKTKMLQAKGLPTPMTSGLKISSQDGIPIENAQLYRSTVGTLQYVTVTRPELAYSVNKVCQFMQRPTDEQWKTVKRILRYLRATMDYGIHLNKVVELSLIGFSNADLGSNPDDRRSVLGHCVLFGNNIVSWHSRKQQTIFRSSIECKTPRIPVLWCDNLSTMLLSANPILHARTKHIELDLYFVREKVLKKYMDIRHVPANEQVTDVLTKAISNGQFNQMRNKLKVEDLTTLSLKGDVRNSG</sequence>
<dbReference type="Proteomes" id="UP000288805">
    <property type="component" value="Unassembled WGS sequence"/>
</dbReference>
<dbReference type="AlphaFoldDB" id="A0A438IHX7"/>
<reference evidence="2 3" key="1">
    <citation type="journal article" date="2018" name="PLoS Genet.">
        <title>Population sequencing reveals clonal diversity and ancestral inbreeding in the grapevine cultivar Chardonnay.</title>
        <authorList>
            <person name="Roach M.J."/>
            <person name="Johnson D.L."/>
            <person name="Bohlmann J."/>
            <person name="van Vuuren H.J."/>
            <person name="Jones S.J."/>
            <person name="Pretorius I.S."/>
            <person name="Schmidt S.A."/>
            <person name="Borneman A.R."/>
        </authorList>
    </citation>
    <scope>NUCLEOTIDE SEQUENCE [LARGE SCALE GENOMIC DNA]</scope>
    <source>
        <strain evidence="3">cv. Chardonnay</strain>
        <tissue evidence="2">Leaf</tissue>
    </source>
</reference>
<comment type="caution">
    <text evidence="2">The sequence shown here is derived from an EMBL/GenBank/DDBJ whole genome shotgun (WGS) entry which is preliminary data.</text>
</comment>
<dbReference type="CDD" id="cd09272">
    <property type="entry name" value="RNase_HI_RT_Ty1"/>
    <property type="match status" value="1"/>
</dbReference>
<dbReference type="PANTHER" id="PTHR11439:SF455">
    <property type="entry name" value="RLK (RECEPTOR-LIKE PROTEIN KINASE) 8, PUTATIVE-RELATED"/>
    <property type="match status" value="1"/>
</dbReference>
<dbReference type="InterPro" id="IPR043502">
    <property type="entry name" value="DNA/RNA_pol_sf"/>
</dbReference>
<name>A0A438IHX7_VITVI</name>
<gene>
    <name evidence="2" type="primary">RE2_1042</name>
    <name evidence="2" type="ORF">CK203_020740</name>
</gene>
<feature type="domain" description="Reverse transcriptase Ty1/copia-type" evidence="1">
    <location>
        <begin position="539"/>
        <end position="782"/>
    </location>
</feature>
<evidence type="ECO:0000313" key="3">
    <source>
        <dbReference type="Proteomes" id="UP000288805"/>
    </source>
</evidence>
<dbReference type="SUPFAM" id="SSF56672">
    <property type="entry name" value="DNA/RNA polymerases"/>
    <property type="match status" value="1"/>
</dbReference>
<dbReference type="InterPro" id="IPR013103">
    <property type="entry name" value="RVT_2"/>
</dbReference>
<proteinExistence type="predicted"/>